<organism evidence="1 2">
    <name type="scientific">Marasmius crinis-equi</name>
    <dbReference type="NCBI Taxonomy" id="585013"/>
    <lineage>
        <taxon>Eukaryota</taxon>
        <taxon>Fungi</taxon>
        <taxon>Dikarya</taxon>
        <taxon>Basidiomycota</taxon>
        <taxon>Agaricomycotina</taxon>
        <taxon>Agaricomycetes</taxon>
        <taxon>Agaricomycetidae</taxon>
        <taxon>Agaricales</taxon>
        <taxon>Marasmiineae</taxon>
        <taxon>Marasmiaceae</taxon>
        <taxon>Marasmius</taxon>
    </lineage>
</organism>
<protein>
    <recommendedName>
        <fullName evidence="3">Serine/threonine protein kinase</fullName>
    </recommendedName>
</protein>
<accession>A0ABR3ERV7</accession>
<keyword evidence="2" id="KW-1185">Reference proteome</keyword>
<dbReference type="InterPro" id="IPR011009">
    <property type="entry name" value="Kinase-like_dom_sf"/>
</dbReference>
<comment type="caution">
    <text evidence="1">The sequence shown here is derived from an EMBL/GenBank/DDBJ whole genome shotgun (WGS) entry which is preliminary data.</text>
</comment>
<dbReference type="EMBL" id="JBAHYK010002179">
    <property type="protein sequence ID" value="KAL0565650.1"/>
    <property type="molecule type" value="Genomic_DNA"/>
</dbReference>
<dbReference type="Proteomes" id="UP001465976">
    <property type="component" value="Unassembled WGS sequence"/>
</dbReference>
<evidence type="ECO:0000313" key="2">
    <source>
        <dbReference type="Proteomes" id="UP001465976"/>
    </source>
</evidence>
<dbReference type="Gene3D" id="1.10.510.10">
    <property type="entry name" value="Transferase(Phosphotransferase) domain 1"/>
    <property type="match status" value="1"/>
</dbReference>
<name>A0ABR3ERV7_9AGAR</name>
<evidence type="ECO:0008006" key="3">
    <source>
        <dbReference type="Google" id="ProtNLM"/>
    </source>
</evidence>
<proteinExistence type="predicted"/>
<gene>
    <name evidence="1" type="ORF">V5O48_016366</name>
</gene>
<reference evidence="1 2" key="1">
    <citation type="submission" date="2024-02" db="EMBL/GenBank/DDBJ databases">
        <title>A draft genome for the cacao thread blight pathogen Marasmius crinis-equi.</title>
        <authorList>
            <person name="Cohen S.P."/>
            <person name="Baruah I.K."/>
            <person name="Amoako-Attah I."/>
            <person name="Bukari Y."/>
            <person name="Meinhardt L.W."/>
            <person name="Bailey B.A."/>
        </authorList>
    </citation>
    <scope>NUCLEOTIDE SEQUENCE [LARGE SCALE GENOMIC DNA]</scope>
    <source>
        <strain evidence="1 2">GH-76</strain>
    </source>
</reference>
<sequence>MTQRKAMSDAAGTYHYAPPEIRRWFDWEEDQDGEQPRPYHPRYAGIWTIGDVVQILLDSGRYFADFHRELEAFARWMAKVKPKKRPTVDEALSRLEEIGSD</sequence>
<evidence type="ECO:0000313" key="1">
    <source>
        <dbReference type="EMBL" id="KAL0565650.1"/>
    </source>
</evidence>
<dbReference type="SUPFAM" id="SSF56112">
    <property type="entry name" value="Protein kinase-like (PK-like)"/>
    <property type="match status" value="1"/>
</dbReference>